<protein>
    <submittedName>
        <fullName evidence="2">Uncharacterized protein</fullName>
    </submittedName>
</protein>
<evidence type="ECO:0000313" key="3">
    <source>
        <dbReference type="Proteomes" id="UP000193495"/>
    </source>
</evidence>
<dbReference type="EMBL" id="FWFY01000008">
    <property type="protein sequence ID" value="SLN56930.1"/>
    <property type="molecule type" value="Genomic_DNA"/>
</dbReference>
<name>A0A1X6ZQY7_9RHOB</name>
<sequence length="62" mass="7152">MKVLQIPELEAYPQRLREDAAEVSDLFRDLLTSVTGFFRDPEAFEALRCGRHRSPPARPPVR</sequence>
<dbReference type="Proteomes" id="UP000193495">
    <property type="component" value="Unassembled WGS sequence"/>
</dbReference>
<evidence type="ECO:0000313" key="4">
    <source>
        <dbReference type="Proteomes" id="UP000240624"/>
    </source>
</evidence>
<reference evidence="1 4" key="2">
    <citation type="submission" date="2018-03" db="EMBL/GenBank/DDBJ databases">
        <title>Genomic Encyclopedia of Archaeal and Bacterial Type Strains, Phase II (KMG-II): from individual species to whole genera.</title>
        <authorList>
            <person name="Goeker M."/>
        </authorList>
    </citation>
    <scope>NUCLEOTIDE SEQUENCE [LARGE SCALE GENOMIC DNA]</scope>
    <source>
        <strain evidence="1 4">DSM 29956</strain>
    </source>
</reference>
<dbReference type="Proteomes" id="UP000240624">
    <property type="component" value="Unassembled WGS sequence"/>
</dbReference>
<keyword evidence="4" id="KW-1185">Reference proteome</keyword>
<gene>
    <name evidence="1" type="ORF">CLV79_10733</name>
    <name evidence="2" type="ORF">LOS8367_02707</name>
</gene>
<accession>A0A1X6ZQY7</accession>
<dbReference type="EMBL" id="PYGB01000007">
    <property type="protein sequence ID" value="PSK85803.1"/>
    <property type="molecule type" value="Genomic_DNA"/>
</dbReference>
<evidence type="ECO:0000313" key="1">
    <source>
        <dbReference type="EMBL" id="PSK85803.1"/>
    </source>
</evidence>
<dbReference type="AlphaFoldDB" id="A0A1X6ZQY7"/>
<reference evidence="2 3" key="1">
    <citation type="submission" date="2017-03" db="EMBL/GenBank/DDBJ databases">
        <authorList>
            <person name="Afonso C.L."/>
            <person name="Miller P.J."/>
            <person name="Scott M.A."/>
            <person name="Spackman E."/>
            <person name="Goraichik I."/>
            <person name="Dimitrov K.M."/>
            <person name="Suarez D.L."/>
            <person name="Swayne D.E."/>
        </authorList>
    </citation>
    <scope>NUCLEOTIDE SEQUENCE [LARGE SCALE GENOMIC DNA]</scope>
    <source>
        <strain evidence="2 3">CECT 8367</strain>
    </source>
</reference>
<proteinExistence type="predicted"/>
<organism evidence="2 3">
    <name type="scientific">Limimaricola soesokkakensis</name>
    <dbReference type="NCBI Taxonomy" id="1343159"/>
    <lineage>
        <taxon>Bacteria</taxon>
        <taxon>Pseudomonadati</taxon>
        <taxon>Pseudomonadota</taxon>
        <taxon>Alphaproteobacteria</taxon>
        <taxon>Rhodobacterales</taxon>
        <taxon>Paracoccaceae</taxon>
        <taxon>Limimaricola</taxon>
    </lineage>
</organism>
<evidence type="ECO:0000313" key="2">
    <source>
        <dbReference type="EMBL" id="SLN56930.1"/>
    </source>
</evidence>